<reference evidence="2 3" key="1">
    <citation type="submission" date="2024-03" db="EMBL/GenBank/DDBJ databases">
        <title>Adaptation during the transition from Ophiocordyceps entomopathogen to insect associate is accompanied by gene loss and intensified selection.</title>
        <authorList>
            <person name="Ward C.M."/>
            <person name="Onetto C.A."/>
            <person name="Borneman A.R."/>
        </authorList>
    </citation>
    <scope>NUCLEOTIDE SEQUENCE [LARGE SCALE GENOMIC DNA]</scope>
    <source>
        <strain evidence="2">AWRI1</strain>
        <tissue evidence="2">Single Adult Female</tissue>
    </source>
</reference>
<name>A0AAN9TRF3_9HEMI</name>
<gene>
    <name evidence="2" type="ORF">V9T40_003516</name>
</gene>
<accession>A0AAN9TRF3</accession>
<feature type="compositionally biased region" description="Polar residues" evidence="1">
    <location>
        <begin position="85"/>
        <end position="96"/>
    </location>
</feature>
<evidence type="ECO:0000313" key="3">
    <source>
        <dbReference type="Proteomes" id="UP001367676"/>
    </source>
</evidence>
<dbReference type="Proteomes" id="UP001367676">
    <property type="component" value="Unassembled WGS sequence"/>
</dbReference>
<proteinExistence type="predicted"/>
<evidence type="ECO:0000256" key="1">
    <source>
        <dbReference type="SAM" id="MobiDB-lite"/>
    </source>
</evidence>
<keyword evidence="3" id="KW-1185">Reference proteome</keyword>
<sequence>MESNEQEEYVQKLEQKLKELRAQRIKVDEANETLRKKLETLTAHLDTLDSKYGKNGTEIIKDGDVEETTKSESADSTTRTESKQPAENNSSESADK</sequence>
<protein>
    <submittedName>
        <fullName evidence="2">Uncharacterized protein</fullName>
    </submittedName>
</protein>
<evidence type="ECO:0000313" key="2">
    <source>
        <dbReference type="EMBL" id="KAK7603517.1"/>
    </source>
</evidence>
<feature type="region of interest" description="Disordered" evidence="1">
    <location>
        <begin position="49"/>
        <end position="96"/>
    </location>
</feature>
<dbReference type="AlphaFoldDB" id="A0AAN9TRF3"/>
<comment type="caution">
    <text evidence="2">The sequence shown here is derived from an EMBL/GenBank/DDBJ whole genome shotgun (WGS) entry which is preliminary data.</text>
</comment>
<feature type="compositionally biased region" description="Basic and acidic residues" evidence="1">
    <location>
        <begin position="59"/>
        <end position="84"/>
    </location>
</feature>
<organism evidence="2 3">
    <name type="scientific">Parthenolecanium corni</name>
    <dbReference type="NCBI Taxonomy" id="536013"/>
    <lineage>
        <taxon>Eukaryota</taxon>
        <taxon>Metazoa</taxon>
        <taxon>Ecdysozoa</taxon>
        <taxon>Arthropoda</taxon>
        <taxon>Hexapoda</taxon>
        <taxon>Insecta</taxon>
        <taxon>Pterygota</taxon>
        <taxon>Neoptera</taxon>
        <taxon>Paraneoptera</taxon>
        <taxon>Hemiptera</taxon>
        <taxon>Sternorrhyncha</taxon>
        <taxon>Coccoidea</taxon>
        <taxon>Coccidae</taxon>
        <taxon>Parthenolecanium</taxon>
    </lineage>
</organism>
<dbReference type="EMBL" id="JBBCAQ010000006">
    <property type="protein sequence ID" value="KAK7603517.1"/>
    <property type="molecule type" value="Genomic_DNA"/>
</dbReference>